<keyword evidence="2" id="KW-0067">ATP-binding</keyword>
<evidence type="ECO:0000256" key="2">
    <source>
        <dbReference type="ARBA" id="ARBA00022840"/>
    </source>
</evidence>
<evidence type="ECO:0000313" key="4">
    <source>
        <dbReference type="EMBL" id="PXY27991.1"/>
    </source>
</evidence>
<feature type="domain" description="Orc1-like AAA ATPase" evidence="3">
    <location>
        <begin position="10"/>
        <end position="166"/>
    </location>
</feature>
<protein>
    <recommendedName>
        <fullName evidence="3">Orc1-like AAA ATPase domain-containing protein</fullName>
    </recommendedName>
</protein>
<name>A0A2V4B142_9PSEU</name>
<dbReference type="SUPFAM" id="SSF52540">
    <property type="entry name" value="P-loop containing nucleoside triphosphate hydrolases"/>
    <property type="match status" value="1"/>
</dbReference>
<dbReference type="RefSeq" id="WP_112282004.1">
    <property type="nucleotide sequence ID" value="NZ_MASW01000002.1"/>
</dbReference>
<dbReference type="PANTHER" id="PTHR16305">
    <property type="entry name" value="TESTICULAR SOLUBLE ADENYLYL CYCLASE"/>
    <property type="match status" value="1"/>
</dbReference>
<gene>
    <name evidence="4" type="ORF">BAY60_16730</name>
</gene>
<proteinExistence type="predicted"/>
<dbReference type="GO" id="GO:0004016">
    <property type="term" value="F:adenylate cyclase activity"/>
    <property type="evidence" value="ECO:0007669"/>
    <property type="project" value="TreeGrafter"/>
</dbReference>
<dbReference type="EMBL" id="MASW01000002">
    <property type="protein sequence ID" value="PXY27991.1"/>
    <property type="molecule type" value="Genomic_DNA"/>
</dbReference>
<dbReference type="Gene3D" id="3.40.50.300">
    <property type="entry name" value="P-loop containing nucleotide triphosphate hydrolases"/>
    <property type="match status" value="1"/>
</dbReference>
<reference evidence="4 5" key="1">
    <citation type="submission" date="2016-07" db="EMBL/GenBank/DDBJ databases">
        <title>Draft genome sequence of Prauserella muralis DSM 45305, isolated from a mould-covered wall in an indoor environment.</title>
        <authorList>
            <person name="Ruckert C."/>
            <person name="Albersmeier A."/>
            <person name="Jiang C.-L."/>
            <person name="Jiang Y."/>
            <person name="Kalinowski J."/>
            <person name="Schneider O."/>
            <person name="Winkler A."/>
            <person name="Zotchev S.B."/>
        </authorList>
    </citation>
    <scope>NUCLEOTIDE SEQUENCE [LARGE SCALE GENOMIC DNA]</scope>
    <source>
        <strain evidence="4 5">DSM 45305</strain>
    </source>
</reference>
<dbReference type="Proteomes" id="UP000249915">
    <property type="component" value="Unassembled WGS sequence"/>
</dbReference>
<dbReference type="InterPro" id="IPR011990">
    <property type="entry name" value="TPR-like_helical_dom_sf"/>
</dbReference>
<accession>A0A2V4B142</accession>
<keyword evidence="5" id="KW-1185">Reference proteome</keyword>
<keyword evidence="1" id="KW-0547">Nucleotide-binding</keyword>
<dbReference type="OrthoDB" id="5476461at2"/>
<evidence type="ECO:0000259" key="3">
    <source>
        <dbReference type="Pfam" id="PF13191"/>
    </source>
</evidence>
<evidence type="ECO:0000313" key="5">
    <source>
        <dbReference type="Proteomes" id="UP000249915"/>
    </source>
</evidence>
<dbReference type="InterPro" id="IPR027417">
    <property type="entry name" value="P-loop_NTPase"/>
</dbReference>
<dbReference type="AlphaFoldDB" id="A0A2V4B142"/>
<comment type="caution">
    <text evidence="4">The sequence shown here is derived from an EMBL/GenBank/DDBJ whole genome shotgun (WGS) entry which is preliminary data.</text>
</comment>
<dbReference type="GO" id="GO:0005524">
    <property type="term" value="F:ATP binding"/>
    <property type="evidence" value="ECO:0007669"/>
    <property type="project" value="UniProtKB-KW"/>
</dbReference>
<evidence type="ECO:0000256" key="1">
    <source>
        <dbReference type="ARBA" id="ARBA00022741"/>
    </source>
</evidence>
<sequence>MSAHVASPVFAGRQEQTARLAAGLALAVEGDPVTVLLRGESGIGKSRLVAEFLRTHAGRARVLLGTGGEPGTPFAAFAGIVRGLAPDLIGDERDRLAPLLAGQQDPRPRHDDARLRLFETVLALLARLAARRATVLVVEDAHEADRSSLDLLAFLVRSQRAAPGSLIVATSRSGEPATLADLGVLPWVEPLDLTLLRQHEVAAQVGGILGRQPDPEHTRTVFRRSTGHPLFVEALLDGDPATPARCSLPDLLLTRIARLPEDTRHVLRLAALGGARAGHALLAACHPDPAAALRPAVDAGVLLADGGDYVFRHALLREACRAGLPPGERAALHARHAEALRARSGPPGALAHHLGEAGDEPGALSAAWEAARHARDHLAYPEELAWLERVLALWERVPGAARRLGHDRADVLAHAVLAARRSGEDARGERHATDALAALGDRARVRRAPLLEQRAHLRARLGIGGALDDLNEAVRLVPTGHPARGRLLHALAEHLAQLSIPGDARRIAEQARQEAHEAGDAAAEASALITLAELGARLGHVGTELPKLATARALAEGIGAHRLRLRALHTESSLLREFGRLTEAQDAARLGLAAAREAGLACSAGARHALDLACAQAAAGRWAEALETVQHALAATEPGADHTALLCLKAQIALWRGHTAEAASIAGRARRRLPGAALPRDRLLLPPLDAEILLAQDRPGEARRVIGDALASEHSPGPPHSVWPLLLTGARVAGAAGDMRLLDRLRVHADRTRIAGPAQRAAALTFEAETCRAERQPDGPCWERAVAAWQALGQPRQHAQALLRLGQARFAAGERGPAVQAPLREAAELARGLGAAPLLAQARDLARRGTG</sequence>
<dbReference type="SUPFAM" id="SSF48452">
    <property type="entry name" value="TPR-like"/>
    <property type="match status" value="2"/>
</dbReference>
<dbReference type="InterPro" id="IPR041664">
    <property type="entry name" value="AAA_16"/>
</dbReference>
<dbReference type="PANTHER" id="PTHR16305:SF35">
    <property type="entry name" value="TRANSCRIPTIONAL ACTIVATOR DOMAIN"/>
    <property type="match status" value="1"/>
</dbReference>
<dbReference type="Pfam" id="PF13191">
    <property type="entry name" value="AAA_16"/>
    <property type="match status" value="1"/>
</dbReference>
<dbReference type="GO" id="GO:0005737">
    <property type="term" value="C:cytoplasm"/>
    <property type="evidence" value="ECO:0007669"/>
    <property type="project" value="TreeGrafter"/>
</dbReference>
<organism evidence="4 5">
    <name type="scientific">Prauserella muralis</name>
    <dbReference type="NCBI Taxonomy" id="588067"/>
    <lineage>
        <taxon>Bacteria</taxon>
        <taxon>Bacillati</taxon>
        <taxon>Actinomycetota</taxon>
        <taxon>Actinomycetes</taxon>
        <taxon>Pseudonocardiales</taxon>
        <taxon>Pseudonocardiaceae</taxon>
        <taxon>Prauserella</taxon>
    </lineage>
</organism>
<dbReference type="Gene3D" id="1.25.40.10">
    <property type="entry name" value="Tetratricopeptide repeat domain"/>
    <property type="match status" value="1"/>
</dbReference>